<name>K2AW66_9BACT</name>
<feature type="transmembrane region" description="Helical" evidence="1">
    <location>
        <begin position="173"/>
        <end position="192"/>
    </location>
</feature>
<keyword evidence="1" id="KW-1133">Transmembrane helix</keyword>
<sequence>MLDKWIIFKGILSEIILDIKNIYKELFDLNKLNLKIKIFITLSIMIWIINQYFILYKLNLINLFNWWQVFSDACIYWILILFPLYIIYIIIAYYTKKFIIIYEFWKEYFKNYLKLIKKNNRFIKLNNDIKEMFLKLKETSNDILELSRDINFKNCIINCKNKKRYSCFLKRRLEIIQLLINNIYFKFINFYFKIKLSYLLYNKIVLSYIISFILIIFIVFYYWNIIFKQINRIFNLENANICYVNLDHALYYDNIQYYNNDKWIIFWKDNNFSAIPTSSILFISKIENEKNCHSNKNF</sequence>
<feature type="transmembrane region" description="Helical" evidence="1">
    <location>
        <begin position="36"/>
        <end position="55"/>
    </location>
</feature>
<evidence type="ECO:0000313" key="2">
    <source>
        <dbReference type="EMBL" id="EKD65951.1"/>
    </source>
</evidence>
<gene>
    <name evidence="2" type="ORF">ACD_49C00074G0028</name>
</gene>
<proteinExistence type="predicted"/>
<protein>
    <submittedName>
        <fullName evidence="2">Uncharacterized protein</fullName>
    </submittedName>
</protein>
<dbReference type="EMBL" id="AMFJ01021660">
    <property type="protein sequence ID" value="EKD65951.1"/>
    <property type="molecule type" value="Genomic_DNA"/>
</dbReference>
<feature type="transmembrane region" description="Helical" evidence="1">
    <location>
        <begin position="75"/>
        <end position="94"/>
    </location>
</feature>
<reference evidence="2" key="1">
    <citation type="journal article" date="2012" name="Science">
        <title>Fermentation, hydrogen, and sulfur metabolism in multiple uncultivated bacterial phyla.</title>
        <authorList>
            <person name="Wrighton K.C."/>
            <person name="Thomas B.C."/>
            <person name="Sharon I."/>
            <person name="Miller C.S."/>
            <person name="Castelle C.J."/>
            <person name="VerBerkmoes N.C."/>
            <person name="Wilkins M.J."/>
            <person name="Hettich R.L."/>
            <person name="Lipton M.S."/>
            <person name="Williams K.H."/>
            <person name="Long P.E."/>
            <person name="Banfield J.F."/>
        </authorList>
    </citation>
    <scope>NUCLEOTIDE SEQUENCE [LARGE SCALE GENOMIC DNA]</scope>
</reference>
<evidence type="ECO:0000256" key="1">
    <source>
        <dbReference type="SAM" id="Phobius"/>
    </source>
</evidence>
<feature type="transmembrane region" description="Helical" evidence="1">
    <location>
        <begin position="204"/>
        <end position="223"/>
    </location>
</feature>
<keyword evidence="1" id="KW-0812">Transmembrane</keyword>
<keyword evidence="1" id="KW-0472">Membrane</keyword>
<accession>K2AW66</accession>
<comment type="caution">
    <text evidence="2">The sequence shown here is derived from an EMBL/GenBank/DDBJ whole genome shotgun (WGS) entry which is preliminary data.</text>
</comment>
<dbReference type="AlphaFoldDB" id="K2AW66"/>
<organism evidence="2">
    <name type="scientific">uncultured bacterium</name>
    <name type="common">gcode 4</name>
    <dbReference type="NCBI Taxonomy" id="1234023"/>
    <lineage>
        <taxon>Bacteria</taxon>
        <taxon>environmental samples</taxon>
    </lineage>
</organism>